<keyword evidence="3" id="KW-0862">Zinc</keyword>
<evidence type="ECO:0000256" key="2">
    <source>
        <dbReference type="ARBA" id="ARBA00022771"/>
    </source>
</evidence>
<protein>
    <recommendedName>
        <fullName evidence="6">MYND-type domain-containing protein</fullName>
    </recommendedName>
</protein>
<accession>A0A0G4I328</accession>
<feature type="region of interest" description="Disordered" evidence="5">
    <location>
        <begin position="148"/>
        <end position="173"/>
    </location>
</feature>
<evidence type="ECO:0000256" key="4">
    <source>
        <dbReference type="PROSITE-ProRule" id="PRU00134"/>
    </source>
</evidence>
<dbReference type="Gene3D" id="6.10.140.2220">
    <property type="match status" value="1"/>
</dbReference>
<gene>
    <name evidence="7" type="ORF">Cvel_10536</name>
</gene>
<dbReference type="VEuPathDB" id="CryptoDB:Cvel_10536"/>
<sequence length="295" mass="34167">MESGMRDSDIAQIWCEWAFLTTEERDAVFREYQTQGFAESLGDTTPVSPALEEFEQMAAIPTCQWCGQVDDDSREVKMSRCAQCKVACYCSREHQKKHWKLHKTACMKRKEQPPLSDNLFQNGNLHYPKHFLYCVRREKVNREVLSRGLPDPLSLSKSPSPRGSGDSETDPGVCLPCETVDPNHPDNIRGYSSDKIWEFQTEGGQWQRYLPRIEESLESMMCMGSPHFMYRPGEPDCDGIYVRDTEHIEKAKRLGISIPGTATHRVMISQMREYEIFSNKRRKVRRRGPPPEKYF</sequence>
<evidence type="ECO:0000256" key="1">
    <source>
        <dbReference type="ARBA" id="ARBA00022723"/>
    </source>
</evidence>
<evidence type="ECO:0000256" key="3">
    <source>
        <dbReference type="ARBA" id="ARBA00022833"/>
    </source>
</evidence>
<organism evidence="7">
    <name type="scientific">Chromera velia CCMP2878</name>
    <dbReference type="NCBI Taxonomy" id="1169474"/>
    <lineage>
        <taxon>Eukaryota</taxon>
        <taxon>Sar</taxon>
        <taxon>Alveolata</taxon>
        <taxon>Colpodellida</taxon>
        <taxon>Chromeraceae</taxon>
        <taxon>Chromera</taxon>
    </lineage>
</organism>
<evidence type="ECO:0000259" key="6">
    <source>
        <dbReference type="PROSITE" id="PS50865"/>
    </source>
</evidence>
<dbReference type="InterPro" id="IPR002893">
    <property type="entry name" value="Znf_MYND"/>
</dbReference>
<dbReference type="Pfam" id="PF02825">
    <property type="entry name" value="WWE"/>
    <property type="match status" value="1"/>
</dbReference>
<keyword evidence="2 4" id="KW-0863">Zinc-finger</keyword>
<reference evidence="7" key="1">
    <citation type="submission" date="2014-11" db="EMBL/GenBank/DDBJ databases">
        <authorList>
            <person name="Otto D Thomas"/>
            <person name="Naeem Raeece"/>
        </authorList>
    </citation>
    <scope>NUCLEOTIDE SEQUENCE</scope>
</reference>
<dbReference type="AlphaFoldDB" id="A0A0G4I328"/>
<keyword evidence="1" id="KW-0479">Metal-binding</keyword>
<dbReference type="GO" id="GO:0008270">
    <property type="term" value="F:zinc ion binding"/>
    <property type="evidence" value="ECO:0007669"/>
    <property type="project" value="UniProtKB-KW"/>
</dbReference>
<dbReference type="SUPFAM" id="SSF144232">
    <property type="entry name" value="HIT/MYND zinc finger-like"/>
    <property type="match status" value="1"/>
</dbReference>
<feature type="compositionally biased region" description="Low complexity" evidence="5">
    <location>
        <begin position="148"/>
        <end position="164"/>
    </location>
</feature>
<evidence type="ECO:0000256" key="5">
    <source>
        <dbReference type="SAM" id="MobiDB-lite"/>
    </source>
</evidence>
<proteinExistence type="predicted"/>
<evidence type="ECO:0000313" key="7">
    <source>
        <dbReference type="EMBL" id="CEM51301.1"/>
    </source>
</evidence>
<dbReference type="InterPro" id="IPR004170">
    <property type="entry name" value="WWE_dom"/>
</dbReference>
<dbReference type="PROSITE" id="PS01360">
    <property type="entry name" value="ZF_MYND_1"/>
    <property type="match status" value="1"/>
</dbReference>
<dbReference type="PROSITE" id="PS50865">
    <property type="entry name" value="ZF_MYND_2"/>
    <property type="match status" value="1"/>
</dbReference>
<dbReference type="Pfam" id="PF01753">
    <property type="entry name" value="zf-MYND"/>
    <property type="match status" value="1"/>
</dbReference>
<feature type="domain" description="MYND-type" evidence="6">
    <location>
        <begin position="63"/>
        <end position="106"/>
    </location>
</feature>
<dbReference type="EMBL" id="CDMZ01004903">
    <property type="protein sequence ID" value="CEM51301.1"/>
    <property type="molecule type" value="Genomic_DNA"/>
</dbReference>
<name>A0A0G4I328_9ALVE</name>